<accession>A0A512DZI7</accession>
<dbReference type="SUPFAM" id="SSF63825">
    <property type="entry name" value="YWTD domain"/>
    <property type="match status" value="1"/>
</dbReference>
<comment type="caution">
    <text evidence="3">The sequence shown here is derived from an EMBL/GenBank/DDBJ whole genome shotgun (WGS) entry which is preliminary data.</text>
</comment>
<dbReference type="RefSeq" id="WP_044434647.1">
    <property type="nucleotide sequence ID" value="NZ_BJYZ01000033.1"/>
</dbReference>
<keyword evidence="1" id="KW-0732">Signal</keyword>
<dbReference type="EMBL" id="BJYZ01000033">
    <property type="protein sequence ID" value="GEO41896.1"/>
    <property type="molecule type" value="Genomic_DNA"/>
</dbReference>
<keyword evidence="4" id="KW-1185">Reference proteome</keyword>
<sequence length="443" mass="47200">MRGWSTCLPVLALGALVAAGSVPANAQSSNPSSGVTVKAHTSNDQILNLRQVAFEGGKTLDLSVGIGSGAFRAKGDPADIFYTVSDRGPNFTCGDAGDIIGIKGDTFCAGIKGGRIYAVPEYNPSIYRIQVLDNGTFRVLDAISLKDSKGNPVSGLLNPLTVASTEQPLDATGRKLHQDPSAVDAEGIVRLSDGTFWIGDENGPSMLHAAADGRILTRHVPAGTGQDYAGAGYEIKETLPALLAKRALNRGIESMAISDDEKFLYVIMQNPLANPDNDAYAVAGNTRLFKIERETGKVAGEYLYVMEPMTAYKGEEKKKQSTVRISELMYLAGDALIVLERTEQTTKLFRIDLSAATDLAAAGKWDDAATSPSLEQIDPAKEGLRPVPKTLVLDSADHKELPVKIEGMARFGNGDLMLINDDDFGIDGKRTAVMRVTGVPLGQ</sequence>
<gene>
    <name evidence="3" type="ORF">SAE02_60440</name>
</gene>
<feature type="signal peptide" evidence="1">
    <location>
        <begin position="1"/>
        <end position="26"/>
    </location>
</feature>
<dbReference type="Pfam" id="PF13449">
    <property type="entry name" value="Phytase-like"/>
    <property type="match status" value="1"/>
</dbReference>
<dbReference type="InterPro" id="IPR027372">
    <property type="entry name" value="Phytase-like_dom"/>
</dbReference>
<dbReference type="OrthoDB" id="384721at2"/>
<dbReference type="AlphaFoldDB" id="A0A512DZI7"/>
<reference evidence="3 4" key="1">
    <citation type="submission" date="2019-07" db="EMBL/GenBank/DDBJ databases">
        <title>Whole genome shotgun sequence of Skermanella aerolata NBRC 106429.</title>
        <authorList>
            <person name="Hosoyama A."/>
            <person name="Uohara A."/>
            <person name="Ohji S."/>
            <person name="Ichikawa N."/>
        </authorList>
    </citation>
    <scope>NUCLEOTIDE SEQUENCE [LARGE SCALE GENOMIC DNA]</scope>
    <source>
        <strain evidence="3 4">NBRC 106429</strain>
    </source>
</reference>
<proteinExistence type="predicted"/>
<evidence type="ECO:0000313" key="4">
    <source>
        <dbReference type="Proteomes" id="UP000321523"/>
    </source>
</evidence>
<evidence type="ECO:0000259" key="2">
    <source>
        <dbReference type="Pfam" id="PF13449"/>
    </source>
</evidence>
<feature type="domain" description="Phytase-like" evidence="2">
    <location>
        <begin position="106"/>
        <end position="424"/>
    </location>
</feature>
<organism evidence="3 4">
    <name type="scientific">Skermanella aerolata</name>
    <dbReference type="NCBI Taxonomy" id="393310"/>
    <lineage>
        <taxon>Bacteria</taxon>
        <taxon>Pseudomonadati</taxon>
        <taxon>Pseudomonadota</taxon>
        <taxon>Alphaproteobacteria</taxon>
        <taxon>Rhodospirillales</taxon>
        <taxon>Azospirillaceae</taxon>
        <taxon>Skermanella</taxon>
    </lineage>
</organism>
<dbReference type="PANTHER" id="PTHR37957:SF1">
    <property type="entry name" value="PHYTASE-LIKE DOMAIN-CONTAINING PROTEIN"/>
    <property type="match status" value="1"/>
</dbReference>
<evidence type="ECO:0000313" key="3">
    <source>
        <dbReference type="EMBL" id="GEO41896.1"/>
    </source>
</evidence>
<protein>
    <recommendedName>
        <fullName evidence="2">Phytase-like domain-containing protein</fullName>
    </recommendedName>
</protein>
<dbReference type="Proteomes" id="UP000321523">
    <property type="component" value="Unassembled WGS sequence"/>
</dbReference>
<name>A0A512DZI7_9PROT</name>
<dbReference type="PANTHER" id="PTHR37957">
    <property type="entry name" value="BLR7070 PROTEIN"/>
    <property type="match status" value="1"/>
</dbReference>
<evidence type="ECO:0000256" key="1">
    <source>
        <dbReference type="SAM" id="SignalP"/>
    </source>
</evidence>
<feature type="chain" id="PRO_5021932576" description="Phytase-like domain-containing protein" evidence="1">
    <location>
        <begin position="27"/>
        <end position="443"/>
    </location>
</feature>